<evidence type="ECO:0000313" key="5">
    <source>
        <dbReference type="Proteomes" id="UP000701680"/>
    </source>
</evidence>
<organism evidence="3 4">
    <name type="scientific">Dorea phocaeensis</name>
    <dbReference type="NCBI Taxonomy" id="2040291"/>
    <lineage>
        <taxon>Bacteria</taxon>
        <taxon>Bacillati</taxon>
        <taxon>Bacillota</taxon>
        <taxon>Clostridia</taxon>
        <taxon>Lachnospirales</taxon>
        <taxon>Lachnospiraceae</taxon>
        <taxon>Dorea</taxon>
    </lineage>
</organism>
<dbReference type="RefSeq" id="WP_101695767.1">
    <property type="nucleotide sequence ID" value="NZ_JAAITX010000004.1"/>
</dbReference>
<dbReference type="InterPro" id="IPR029002">
    <property type="entry name" value="PLPC/GPLD1"/>
</dbReference>
<dbReference type="EMBL" id="JAAITX010000004">
    <property type="protein sequence ID" value="NVH58502.1"/>
    <property type="molecule type" value="Genomic_DNA"/>
</dbReference>
<reference evidence="4 5" key="1">
    <citation type="journal article" date="2020" name="Cell Host Microbe">
        <title>Functional and Genomic Variation between Human-Derived Isolates of Lachnospiraceae Reveals Inter- and Intra-Species Diversity.</title>
        <authorList>
            <person name="Sorbara M.T."/>
            <person name="Littmann E.R."/>
            <person name="Fontana E."/>
            <person name="Moody T.U."/>
            <person name="Kohout C.E."/>
            <person name="Gjonbalaj M."/>
            <person name="Eaton V."/>
            <person name="Seok R."/>
            <person name="Leiner I.M."/>
            <person name="Pamer E.G."/>
        </authorList>
    </citation>
    <scope>NUCLEOTIDE SEQUENCE [LARGE SCALE GENOMIC DNA]</scope>
    <source>
        <strain evidence="3 4">MSK.17.11</strain>
        <strain evidence="2 5">MSK.17.38</strain>
    </source>
</reference>
<evidence type="ECO:0000313" key="2">
    <source>
        <dbReference type="EMBL" id="NSK14728.1"/>
    </source>
</evidence>
<dbReference type="AlphaFoldDB" id="A0A850HKT7"/>
<sequence>MPAIYAHDRFGREVASKLSGEIKEIIKRYYTQFQIGLQGPDILFFYRPFYINAVAKYGIHLHHISAYPFFEHAVKVVKKRGRNSREYAYLLGFICHYALDSECHPYVSEMMKKTKVAHMEIEAEYEKMLLRMDGEDPFSYPVADLVPADEVTARAIAPFYEKVNEKIVQKSLLWLRFVKRLFTAKHKWKHDLINLVLKLAGQYHTYNGLLHQRIDNEKCVESSLGLLRRMHHAVEVAEVLMQDFDACVQGKHTLGLRFDRNFE</sequence>
<dbReference type="Pfam" id="PF00882">
    <property type="entry name" value="Zn_dep_PLPC"/>
    <property type="match status" value="1"/>
</dbReference>
<comment type="caution">
    <text evidence="3">The sequence shown here is derived from an EMBL/GenBank/DDBJ whole genome shotgun (WGS) entry which is preliminary data.</text>
</comment>
<dbReference type="EMBL" id="JAAIUO010000004">
    <property type="protein sequence ID" value="NSK14728.1"/>
    <property type="molecule type" value="Genomic_DNA"/>
</dbReference>
<keyword evidence="4" id="KW-1185">Reference proteome</keyword>
<evidence type="ECO:0000313" key="3">
    <source>
        <dbReference type="EMBL" id="NVH58502.1"/>
    </source>
</evidence>
<dbReference type="Proteomes" id="UP000528555">
    <property type="component" value="Unassembled WGS sequence"/>
</dbReference>
<protein>
    <submittedName>
        <fullName evidence="3">Zinc dependent phospholipase C family protein</fullName>
    </submittedName>
</protein>
<proteinExistence type="predicted"/>
<name>A0A850HKT7_9FIRM</name>
<accession>A0A850HKT7</accession>
<dbReference type="Proteomes" id="UP000701680">
    <property type="component" value="Unassembled WGS sequence"/>
</dbReference>
<evidence type="ECO:0000259" key="1">
    <source>
        <dbReference type="Pfam" id="PF00882"/>
    </source>
</evidence>
<dbReference type="OrthoDB" id="9810528at2"/>
<reference evidence="3" key="2">
    <citation type="submission" date="2020-02" db="EMBL/GenBank/DDBJ databases">
        <authorList>
            <person name="Littmann E."/>
            <person name="Sorbara M."/>
        </authorList>
    </citation>
    <scope>NUCLEOTIDE SEQUENCE</scope>
    <source>
        <strain evidence="3">MSK.17.11</strain>
        <strain evidence="2">MSK.17.38</strain>
    </source>
</reference>
<feature type="domain" description="Phospholipase C/D" evidence="1">
    <location>
        <begin position="9"/>
        <end position="143"/>
    </location>
</feature>
<evidence type="ECO:0000313" key="4">
    <source>
        <dbReference type="Proteomes" id="UP000528555"/>
    </source>
</evidence>
<gene>
    <name evidence="3" type="ORF">G5A66_07545</name>
    <name evidence="2" type="ORF">G5A75_07565</name>
</gene>